<proteinExistence type="predicted"/>
<feature type="signal peptide" evidence="1">
    <location>
        <begin position="1"/>
        <end position="20"/>
    </location>
</feature>
<reference evidence="2" key="1">
    <citation type="submission" date="2023-04" db="EMBL/GenBank/DDBJ databases">
        <authorList>
            <person name="Vijverberg K."/>
            <person name="Xiong W."/>
            <person name="Schranz E."/>
        </authorList>
    </citation>
    <scope>NUCLEOTIDE SEQUENCE</scope>
</reference>
<keyword evidence="3" id="KW-1185">Reference proteome</keyword>
<dbReference type="SUPFAM" id="SSF47874">
    <property type="entry name" value="Annexin"/>
    <property type="match status" value="1"/>
</dbReference>
<dbReference type="GO" id="GO:0005544">
    <property type="term" value="F:calcium-dependent phospholipid binding"/>
    <property type="evidence" value="ECO:0007669"/>
    <property type="project" value="InterPro"/>
</dbReference>
<accession>A0AA36E4D3</accession>
<evidence type="ECO:0000313" key="2">
    <source>
        <dbReference type="EMBL" id="CAI9281622.1"/>
    </source>
</evidence>
<gene>
    <name evidence="2" type="ORF">LSALG_LOCUS21309</name>
</gene>
<dbReference type="EMBL" id="OX465080">
    <property type="protein sequence ID" value="CAI9281622.1"/>
    <property type="molecule type" value="Genomic_DNA"/>
</dbReference>
<dbReference type="InterPro" id="IPR037104">
    <property type="entry name" value="Annexin_sf"/>
</dbReference>
<evidence type="ECO:0000313" key="3">
    <source>
        <dbReference type="Proteomes" id="UP001177003"/>
    </source>
</evidence>
<evidence type="ECO:0000256" key="1">
    <source>
        <dbReference type="SAM" id="SignalP"/>
    </source>
</evidence>
<protein>
    <submittedName>
        <fullName evidence="2">Uncharacterized protein</fullName>
    </submittedName>
</protein>
<dbReference type="AlphaFoldDB" id="A0AA36E4D3"/>
<sequence length="121" mass="13635">MSPALSFSLVLVAIPCLIPSSPNLGKQQNTQGRKTVCRKMECEINAHIFAGALWSRRMQYSNASPHQIILPKSCSMSYDLDKIKATIKGLTYPMKYFEKRLRLAIEKTWTDESALSRIVAT</sequence>
<keyword evidence="1" id="KW-0732">Signal</keyword>
<dbReference type="GO" id="GO:0005509">
    <property type="term" value="F:calcium ion binding"/>
    <property type="evidence" value="ECO:0007669"/>
    <property type="project" value="InterPro"/>
</dbReference>
<feature type="chain" id="PRO_5041315171" evidence="1">
    <location>
        <begin position="21"/>
        <end position="121"/>
    </location>
</feature>
<organism evidence="2 3">
    <name type="scientific">Lactuca saligna</name>
    <name type="common">Willowleaf lettuce</name>
    <dbReference type="NCBI Taxonomy" id="75948"/>
    <lineage>
        <taxon>Eukaryota</taxon>
        <taxon>Viridiplantae</taxon>
        <taxon>Streptophyta</taxon>
        <taxon>Embryophyta</taxon>
        <taxon>Tracheophyta</taxon>
        <taxon>Spermatophyta</taxon>
        <taxon>Magnoliopsida</taxon>
        <taxon>eudicotyledons</taxon>
        <taxon>Gunneridae</taxon>
        <taxon>Pentapetalae</taxon>
        <taxon>asterids</taxon>
        <taxon>campanulids</taxon>
        <taxon>Asterales</taxon>
        <taxon>Asteraceae</taxon>
        <taxon>Cichorioideae</taxon>
        <taxon>Cichorieae</taxon>
        <taxon>Lactucinae</taxon>
        <taxon>Lactuca</taxon>
    </lineage>
</organism>
<dbReference type="Proteomes" id="UP001177003">
    <property type="component" value="Chromosome 4"/>
</dbReference>
<name>A0AA36E4D3_LACSI</name>